<dbReference type="InterPro" id="IPR023828">
    <property type="entry name" value="Peptidase_S8_Ser-AS"/>
</dbReference>
<dbReference type="InParanoid" id="A9VCV5"/>
<dbReference type="Gene3D" id="3.40.50.200">
    <property type="entry name" value="Peptidase S8/S53 domain"/>
    <property type="match status" value="2"/>
</dbReference>
<evidence type="ECO:0000256" key="8">
    <source>
        <dbReference type="PROSITE-ProRule" id="PRU01240"/>
    </source>
</evidence>
<dbReference type="Pfam" id="PF00082">
    <property type="entry name" value="Peptidase_S8"/>
    <property type="match status" value="1"/>
</dbReference>
<dbReference type="Pfam" id="PF21223">
    <property type="entry name" value="TPPII_Ig-like-1"/>
    <property type="match status" value="1"/>
</dbReference>
<dbReference type="EC" id="3.4.14.10" evidence="3"/>
<dbReference type="KEGG" id="mbr:MONBRDRAFT_34612"/>
<evidence type="ECO:0000259" key="13">
    <source>
        <dbReference type="Pfam" id="PF21316"/>
    </source>
</evidence>
<dbReference type="Pfam" id="PF12580">
    <property type="entry name" value="TPPII"/>
    <property type="match status" value="1"/>
</dbReference>
<evidence type="ECO:0000259" key="10">
    <source>
        <dbReference type="Pfam" id="PF00082"/>
    </source>
</evidence>
<sequence>MANKSNLSAAELARFPADKLIPKDETGVTDFLRARPDYDGRGIRVAILDTGVDPGAVNLQVTSTGARKIVDLIDATGSGAVDTATVVQLNEDGTLKGASGTVYTNVPDAMRSRDGSYRAGSFYLHNLYTGGLRKRMEAWRRKDWDKNHGQLLANARNALRKALAVDAKDQDRAHLEELQGRVKALETLQTSYEDKGPLYDCFVFKSNEDEQWRAAVTCTEEPSLIAAKVMRNYNVAYEYAAFGEQDCFNYCFNIAEDGNVLTIVTDSGSHGTHVAGIVAAFDPENPERHGVAPGAEIVGIKIGDGRLDAMETGTGLIRGVLAAVRTGCQVINLSFGEATSVINAGRIVKVMQEAVRKHNVTFISSASNSGPALCTLGCPGGVSDHLIGVGAYVSKAMITPLYSAHDDVNENPYTWSSRGPAPNGTLGISICAPGGAITNVPLWNLYSNQLMNGTSMSSPNTAGCVAVLLSGLLAEGRRWTPSAVRRALENTARPVPGCTMYDVGHGLIQIPGAFEHLQQYADLPVNATNIITSAGSLLNQRQHFRGGLYQTNLAIAPDMHDEIDPQLKINYNIMARLQTTASWLNVPSSVFLTAAGKLVPIRLDTEALEPGLHGTEIRVFDSENTAFGPIARHAVTVFKPHRPTAPTAPLQFPKLQLTGGDLHRLFVLPPEGAGACTVRLTLGQCEGEKRIVLHMLQTVPDTPYSAHEMEQYCMMQANESRVFTQRIVADTVIEVCVGQWWSHSLPSEVDVSIDFHPLDVSQQTVALSSGGSAARVMFDNTFAPFTMKPSGKLETLRKSLRPTQHAIICKSGPENTMFNGKQTHALELTYELNLAEKAKVVPRLAQLSEVLYESAAESQLMVILNEKKFPVLFADAFGRYSTELDKGKYTLRAEIRHDDTAWLEKYKDLALNLDIKIKAVDVAVDKTPAIVQGGSVHMRLPTQQRTSFFVEPPTDASLPKLAEAGDVLLGKLSLLPSSHEASKSVYANLVCTVAPRSKKTTDDSASLPKPKPTEEDSVVADKRKALLLLPVEHLEVVKDLETEFEKDQAYLTQRLEKLGAVTDKNRDYAESVADRLLALLDEDAIAAGAGRLSIDPTTPEEASAAKKQADAKASLIAALRKKLEAVLFDATTNGKTDRIAEAEAVRTRLQGWVKLSDKEQMAAEVAFFQAKEQHGRLLERLLQEGKTKWSKEQADSAQKAAAALGWDTLQASLQVPVPIERLIMS</sequence>
<dbReference type="Proteomes" id="UP000001357">
    <property type="component" value="Unassembled WGS sequence"/>
</dbReference>
<dbReference type="SUPFAM" id="SSF52743">
    <property type="entry name" value="Subtilisin-like"/>
    <property type="match status" value="1"/>
</dbReference>
<feature type="active site" description="Charge relay system" evidence="8">
    <location>
        <position position="49"/>
    </location>
</feature>
<dbReference type="FunCoup" id="A9VCV5">
    <property type="interactions" value="1879"/>
</dbReference>
<dbReference type="STRING" id="81824.A9VCV5"/>
<reference evidence="14 15" key="1">
    <citation type="journal article" date="2008" name="Nature">
        <title>The genome of the choanoflagellate Monosiga brevicollis and the origin of metazoans.</title>
        <authorList>
            <consortium name="JGI Sequencing"/>
            <person name="King N."/>
            <person name="Westbrook M.J."/>
            <person name="Young S.L."/>
            <person name="Kuo A."/>
            <person name="Abedin M."/>
            <person name="Chapman J."/>
            <person name="Fairclough S."/>
            <person name="Hellsten U."/>
            <person name="Isogai Y."/>
            <person name="Letunic I."/>
            <person name="Marr M."/>
            <person name="Pincus D."/>
            <person name="Putnam N."/>
            <person name="Rokas A."/>
            <person name="Wright K.J."/>
            <person name="Zuzow R."/>
            <person name="Dirks W."/>
            <person name="Good M."/>
            <person name="Goodstein D."/>
            <person name="Lemons D."/>
            <person name="Li W."/>
            <person name="Lyons J.B."/>
            <person name="Morris A."/>
            <person name="Nichols S."/>
            <person name="Richter D.J."/>
            <person name="Salamov A."/>
            <person name="Bork P."/>
            <person name="Lim W.A."/>
            <person name="Manning G."/>
            <person name="Miller W.T."/>
            <person name="McGinnis W."/>
            <person name="Shapiro H."/>
            <person name="Tjian R."/>
            <person name="Grigoriev I.V."/>
            <person name="Rokhsar D."/>
        </authorList>
    </citation>
    <scope>NUCLEOTIDE SEQUENCE [LARGE SCALE GENOMIC DNA]</scope>
    <source>
        <strain evidence="15">MX1 / ATCC 50154</strain>
    </source>
</reference>
<name>A9VCV5_MONBE</name>
<dbReference type="GeneID" id="5895794"/>
<dbReference type="InterPro" id="IPR048384">
    <property type="entry name" value="TPPII_GBD"/>
</dbReference>
<organism evidence="14 15">
    <name type="scientific">Monosiga brevicollis</name>
    <name type="common">Choanoflagellate</name>
    <dbReference type="NCBI Taxonomy" id="81824"/>
    <lineage>
        <taxon>Eukaryota</taxon>
        <taxon>Choanoflagellata</taxon>
        <taxon>Craspedida</taxon>
        <taxon>Salpingoecidae</taxon>
        <taxon>Monosiga</taxon>
    </lineage>
</organism>
<dbReference type="PROSITE" id="PS00138">
    <property type="entry name" value="SUBTILASE_SER"/>
    <property type="match status" value="1"/>
</dbReference>
<dbReference type="GO" id="GO:0005829">
    <property type="term" value="C:cytosol"/>
    <property type="evidence" value="ECO:0000318"/>
    <property type="project" value="GO_Central"/>
</dbReference>
<evidence type="ECO:0000259" key="11">
    <source>
        <dbReference type="Pfam" id="PF12580"/>
    </source>
</evidence>
<keyword evidence="9" id="KW-0175">Coiled coil</keyword>
<dbReference type="InterPro" id="IPR046939">
    <property type="entry name" value="TPPII_C_sf"/>
</dbReference>
<dbReference type="InterPro" id="IPR036852">
    <property type="entry name" value="Peptidase_S8/S53_dom_sf"/>
</dbReference>
<dbReference type="InterPro" id="IPR022398">
    <property type="entry name" value="Peptidase_S8_His-AS"/>
</dbReference>
<keyword evidence="15" id="KW-1185">Reference proteome</keyword>
<dbReference type="FunFam" id="3.40.50.200:FF:000013">
    <property type="entry name" value="Tripeptidyl-peptidase 2 homolog"/>
    <property type="match status" value="1"/>
</dbReference>
<evidence type="ECO:0000256" key="9">
    <source>
        <dbReference type="SAM" id="Coils"/>
    </source>
</evidence>
<dbReference type="Gene3D" id="2.60.40.3170">
    <property type="match status" value="1"/>
</dbReference>
<dbReference type="InterPro" id="IPR000209">
    <property type="entry name" value="Peptidase_S8/S53_dom"/>
</dbReference>
<feature type="active site" description="Charge relay system" evidence="8">
    <location>
        <position position="270"/>
    </location>
</feature>
<evidence type="ECO:0000313" key="15">
    <source>
        <dbReference type="Proteomes" id="UP000001357"/>
    </source>
</evidence>
<proteinExistence type="inferred from homology"/>
<dbReference type="EMBL" id="CH991583">
    <property type="protein sequence ID" value="EDQ84633.1"/>
    <property type="molecule type" value="Genomic_DNA"/>
</dbReference>
<dbReference type="PRINTS" id="PR00723">
    <property type="entry name" value="SUBTILISIN"/>
</dbReference>
<evidence type="ECO:0000256" key="5">
    <source>
        <dbReference type="ARBA" id="ARBA00022670"/>
    </source>
</evidence>
<evidence type="ECO:0000256" key="4">
    <source>
        <dbReference type="ARBA" id="ARBA00022438"/>
    </source>
</evidence>
<comment type="catalytic activity">
    <reaction evidence="1">
        <text>Release of an N-terminal tripeptide from a polypeptide.</text>
        <dbReference type="EC" id="3.4.14.10"/>
    </reaction>
</comment>
<evidence type="ECO:0000259" key="12">
    <source>
        <dbReference type="Pfam" id="PF21223"/>
    </source>
</evidence>
<dbReference type="GO" id="GO:0008240">
    <property type="term" value="F:tripeptidyl-peptidase activity"/>
    <property type="evidence" value="ECO:0000318"/>
    <property type="project" value="GO_Central"/>
</dbReference>
<evidence type="ECO:0000313" key="14">
    <source>
        <dbReference type="EMBL" id="EDQ84633.1"/>
    </source>
</evidence>
<keyword evidence="4" id="KW-0031">Aminopeptidase</keyword>
<dbReference type="AlphaFoldDB" id="A9VCV5"/>
<dbReference type="GO" id="GO:0006508">
    <property type="term" value="P:proteolysis"/>
    <property type="evidence" value="ECO:0007669"/>
    <property type="project" value="UniProtKB-KW"/>
</dbReference>
<dbReference type="CDD" id="cd04857">
    <property type="entry name" value="Peptidases_S8_Tripeptidyl_Aminopeptidase_II"/>
    <property type="match status" value="1"/>
</dbReference>
<dbReference type="RefSeq" id="XP_001750537.1">
    <property type="nucleotide sequence ID" value="XM_001750485.1"/>
</dbReference>
<dbReference type="PROSITE" id="PS51892">
    <property type="entry name" value="SUBTILASE"/>
    <property type="match status" value="1"/>
</dbReference>
<dbReference type="PANTHER" id="PTHR43806:SF14">
    <property type="entry name" value="TRIPEPTIDYL-PEPTIDASE 2"/>
    <property type="match status" value="1"/>
</dbReference>
<dbReference type="PANTHER" id="PTHR43806">
    <property type="entry name" value="PEPTIDASE S8"/>
    <property type="match status" value="1"/>
</dbReference>
<evidence type="ECO:0000256" key="6">
    <source>
        <dbReference type="ARBA" id="ARBA00022801"/>
    </source>
</evidence>
<dbReference type="GO" id="GO:0004177">
    <property type="term" value="F:aminopeptidase activity"/>
    <property type="evidence" value="ECO:0007669"/>
    <property type="project" value="UniProtKB-KW"/>
</dbReference>
<dbReference type="InterPro" id="IPR022229">
    <property type="entry name" value="TPPII_Ig-like-2"/>
</dbReference>
<dbReference type="InterPro" id="IPR048383">
    <property type="entry name" value="TPPII_Ig-like-1"/>
</dbReference>
<dbReference type="FunFam" id="3.40.50.200:FF:000039">
    <property type="entry name" value="Predicted protein"/>
    <property type="match status" value="1"/>
</dbReference>
<dbReference type="InterPro" id="IPR034051">
    <property type="entry name" value="TPP_II_domain"/>
</dbReference>
<dbReference type="Pfam" id="PF21316">
    <property type="entry name" value="TPPII_GBD"/>
    <property type="match status" value="1"/>
</dbReference>
<keyword evidence="5 8" id="KW-0645">Protease</keyword>
<dbReference type="InterPro" id="IPR015500">
    <property type="entry name" value="Peptidase_S8_subtilisin-rel"/>
</dbReference>
<comment type="similarity">
    <text evidence="2 8">Belongs to the peptidase S8 family.</text>
</comment>
<evidence type="ECO:0000256" key="1">
    <source>
        <dbReference type="ARBA" id="ARBA00001910"/>
    </source>
</evidence>
<protein>
    <recommendedName>
        <fullName evidence="3">tripeptidyl-peptidase II</fullName>
        <ecNumber evidence="3">3.4.14.10</ecNumber>
    </recommendedName>
</protein>
<feature type="domain" description="Peptidase S8/S53" evidence="10">
    <location>
        <begin position="40"/>
        <end position="493"/>
    </location>
</feature>
<keyword evidence="7 8" id="KW-0720">Serine protease</keyword>
<dbReference type="InterPro" id="IPR046940">
    <property type="entry name" value="TPPII_Ig-like_sf"/>
</dbReference>
<dbReference type="InterPro" id="IPR050131">
    <property type="entry name" value="Peptidase_S8_subtilisin-like"/>
</dbReference>
<dbReference type="PROSITE" id="PS00137">
    <property type="entry name" value="SUBTILASE_HIS"/>
    <property type="match status" value="1"/>
</dbReference>
<feature type="domain" description="Tripeptidyl-peptidase II first Ig-like" evidence="12">
    <location>
        <begin position="549"/>
        <end position="637"/>
    </location>
</feature>
<dbReference type="GO" id="GO:0004252">
    <property type="term" value="F:serine-type endopeptidase activity"/>
    <property type="evidence" value="ECO:0007669"/>
    <property type="project" value="UniProtKB-UniRule"/>
</dbReference>
<dbReference type="MEROPS" id="S08.A56"/>
<feature type="domain" description="Tripeptidyl peptidase II second Ig-like" evidence="11">
    <location>
        <begin position="781"/>
        <end position="962"/>
    </location>
</feature>
<evidence type="ECO:0000256" key="3">
    <source>
        <dbReference type="ARBA" id="ARBA00012462"/>
    </source>
</evidence>
<evidence type="ECO:0000256" key="2">
    <source>
        <dbReference type="ARBA" id="ARBA00011073"/>
    </source>
</evidence>
<feature type="domain" description="Tripeptidyl-peptidase II galactose-binding" evidence="13">
    <location>
        <begin position="660"/>
        <end position="743"/>
    </location>
</feature>
<accession>A9VCV5</accession>
<gene>
    <name evidence="14" type="ORF">MONBRDRAFT_34612</name>
</gene>
<dbReference type="OMA" id="SLRDFQC"/>
<evidence type="ECO:0000256" key="7">
    <source>
        <dbReference type="ARBA" id="ARBA00022825"/>
    </source>
</evidence>
<keyword evidence="6 8" id="KW-0378">Hydrolase</keyword>
<feature type="coiled-coil region" evidence="9">
    <location>
        <begin position="168"/>
        <end position="195"/>
    </location>
</feature>
<feature type="active site" description="Charge relay system" evidence="8">
    <location>
        <position position="455"/>
    </location>
</feature>
<dbReference type="Gene3D" id="1.25.40.710">
    <property type="match status" value="1"/>
</dbReference>
<dbReference type="eggNOG" id="KOG1114">
    <property type="taxonomic scope" value="Eukaryota"/>
</dbReference>